<keyword evidence="13" id="KW-1185">Reference proteome</keyword>
<dbReference type="GO" id="GO:0005634">
    <property type="term" value="C:nucleus"/>
    <property type="evidence" value="ECO:0007669"/>
    <property type="project" value="UniProtKB-SubCell"/>
</dbReference>
<dbReference type="SUPFAM" id="SSF57667">
    <property type="entry name" value="beta-beta-alpha zinc fingers"/>
    <property type="match status" value="4"/>
</dbReference>
<dbReference type="GO" id="GO:0000981">
    <property type="term" value="F:DNA-binding transcription factor activity, RNA polymerase II-specific"/>
    <property type="evidence" value="ECO:0007669"/>
    <property type="project" value="TreeGrafter"/>
</dbReference>
<dbReference type="FunFam" id="3.30.160.60:FF:002343">
    <property type="entry name" value="Zinc finger protein 33A"/>
    <property type="match status" value="1"/>
</dbReference>
<dbReference type="Pfam" id="PF00096">
    <property type="entry name" value="zf-C2H2"/>
    <property type="match status" value="7"/>
</dbReference>
<organism evidence="13 16">
    <name type="scientific">Drosophila albomicans</name>
    <name type="common">Fruit fly</name>
    <dbReference type="NCBI Taxonomy" id="7291"/>
    <lineage>
        <taxon>Eukaryota</taxon>
        <taxon>Metazoa</taxon>
        <taxon>Ecdysozoa</taxon>
        <taxon>Arthropoda</taxon>
        <taxon>Hexapoda</taxon>
        <taxon>Insecta</taxon>
        <taxon>Pterygota</taxon>
        <taxon>Neoptera</taxon>
        <taxon>Endopterygota</taxon>
        <taxon>Diptera</taxon>
        <taxon>Brachycera</taxon>
        <taxon>Muscomorpha</taxon>
        <taxon>Ephydroidea</taxon>
        <taxon>Drosophilidae</taxon>
        <taxon>Drosophila</taxon>
    </lineage>
</organism>
<dbReference type="AlphaFoldDB" id="A0A6P8WAL4"/>
<keyword evidence="3" id="KW-0479">Metal-binding</keyword>
<dbReference type="SMART" id="SM00355">
    <property type="entry name" value="ZnF_C2H2"/>
    <property type="match status" value="7"/>
</dbReference>
<dbReference type="PANTHER" id="PTHR23235:SF176">
    <property type="entry name" value="C2H2-TYPE DOMAIN-CONTAINING PROTEIN"/>
    <property type="match status" value="1"/>
</dbReference>
<evidence type="ECO:0000256" key="9">
    <source>
        <dbReference type="ARBA" id="ARBA00023163"/>
    </source>
</evidence>
<evidence type="ECO:0000313" key="13">
    <source>
        <dbReference type="Proteomes" id="UP000515160"/>
    </source>
</evidence>
<evidence type="ECO:0000256" key="11">
    <source>
        <dbReference type="PROSITE-ProRule" id="PRU00042"/>
    </source>
</evidence>
<dbReference type="RefSeq" id="XP_034100719.1">
    <property type="nucleotide sequence ID" value="XM_034244828.2"/>
</dbReference>
<dbReference type="PANTHER" id="PTHR23235">
    <property type="entry name" value="KRUEPPEL-LIKE TRANSCRIPTION FACTOR"/>
    <property type="match status" value="1"/>
</dbReference>
<dbReference type="InterPro" id="IPR036236">
    <property type="entry name" value="Znf_C2H2_sf"/>
</dbReference>
<protein>
    <submittedName>
        <fullName evidence="14 15">Zinc finger protein 431-like</fullName>
    </submittedName>
</protein>
<comment type="similarity">
    <text evidence="2">Belongs to the krueppel C2H2-type zinc-finger protein family.</text>
</comment>
<dbReference type="GO" id="GO:0000978">
    <property type="term" value="F:RNA polymerase II cis-regulatory region sequence-specific DNA binding"/>
    <property type="evidence" value="ECO:0007669"/>
    <property type="project" value="TreeGrafter"/>
</dbReference>
<keyword evidence="6" id="KW-0862">Zinc</keyword>
<dbReference type="Gene3D" id="3.30.160.60">
    <property type="entry name" value="Classic Zinc Finger"/>
    <property type="match status" value="7"/>
</dbReference>
<evidence type="ECO:0000313" key="15">
    <source>
        <dbReference type="RefSeq" id="XP_034100719.1"/>
    </source>
</evidence>
<dbReference type="PROSITE" id="PS50157">
    <property type="entry name" value="ZINC_FINGER_C2H2_2"/>
    <property type="match status" value="7"/>
</dbReference>
<evidence type="ECO:0000256" key="8">
    <source>
        <dbReference type="ARBA" id="ARBA00023125"/>
    </source>
</evidence>
<evidence type="ECO:0000256" key="10">
    <source>
        <dbReference type="ARBA" id="ARBA00023242"/>
    </source>
</evidence>
<dbReference type="OrthoDB" id="8117402at2759"/>
<feature type="domain" description="C2H2-type" evidence="12">
    <location>
        <begin position="230"/>
        <end position="257"/>
    </location>
</feature>
<sequence>MEQVIDVGCVKEEQCEVMCNMIRAQDWQLAMRHRDLGLVKIEQEMNIAWPGTNNATEEIKELNLEKIKKYNNNVKSQFTVAAINKPFKCLHCVKDFATSSNLKVHLTRTHSGDQERPFVCPNCPKSFATNDNLQKHIRRHSNERTLHCPHCPKAFATKDNLQKHIRRHSNERTLVCPHCPKAFATNDNLQKHIRRHSSERTLQCPHCPKAFATNDNLHRHIRGHTGERPFKCPYCPKPFAQNRDLKAHILEHIGEKPFKCPHCPKACVRNEGLKKHILRLHKDVEPEHSTVNGFPKHCWQATKEATYINDSSGRILMCKYDLLKNSTLMPTDEA</sequence>
<keyword evidence="9" id="KW-0804">Transcription</keyword>
<dbReference type="FunFam" id="3.30.160.60:FF:000075">
    <property type="entry name" value="Putative zinc finger protein 536"/>
    <property type="match status" value="1"/>
</dbReference>
<dbReference type="RefSeq" id="XP_034100720.1">
    <property type="nucleotide sequence ID" value="XM_034244829.2"/>
</dbReference>
<feature type="domain" description="C2H2-type" evidence="12">
    <location>
        <begin position="174"/>
        <end position="201"/>
    </location>
</feature>
<name>A0A6P8WAL4_DROAB</name>
<evidence type="ECO:0000256" key="7">
    <source>
        <dbReference type="ARBA" id="ARBA00023015"/>
    </source>
</evidence>
<dbReference type="GO" id="GO:0008270">
    <property type="term" value="F:zinc ion binding"/>
    <property type="evidence" value="ECO:0007669"/>
    <property type="project" value="UniProtKB-KW"/>
</dbReference>
<proteinExistence type="inferred from homology"/>
<feature type="domain" description="C2H2-type" evidence="12">
    <location>
        <begin position="146"/>
        <end position="173"/>
    </location>
</feature>
<feature type="domain" description="C2H2-type" evidence="12">
    <location>
        <begin position="202"/>
        <end position="229"/>
    </location>
</feature>
<evidence type="ECO:0000256" key="6">
    <source>
        <dbReference type="ARBA" id="ARBA00022833"/>
    </source>
</evidence>
<comment type="subcellular location">
    <subcellularLocation>
        <location evidence="1">Nucleus</location>
    </subcellularLocation>
</comment>
<keyword evidence="5 11" id="KW-0863">Zinc-finger</keyword>
<dbReference type="PROSITE" id="PS00028">
    <property type="entry name" value="ZINC_FINGER_C2H2_1"/>
    <property type="match status" value="7"/>
</dbReference>
<keyword evidence="10" id="KW-0539">Nucleus</keyword>
<dbReference type="RefSeq" id="XP_051859230.1">
    <property type="nucleotide sequence ID" value="XM_052003270.1"/>
</dbReference>
<keyword evidence="7" id="KW-0805">Transcription regulation</keyword>
<accession>A0A6P8WAL4</accession>
<evidence type="ECO:0000256" key="4">
    <source>
        <dbReference type="ARBA" id="ARBA00022737"/>
    </source>
</evidence>
<evidence type="ECO:0000313" key="16">
    <source>
        <dbReference type="RefSeq" id="XP_034100720.1"/>
    </source>
</evidence>
<evidence type="ECO:0000259" key="12">
    <source>
        <dbReference type="PROSITE" id="PS50157"/>
    </source>
</evidence>
<evidence type="ECO:0000256" key="2">
    <source>
        <dbReference type="ARBA" id="ARBA00006991"/>
    </source>
</evidence>
<keyword evidence="4" id="KW-0677">Repeat</keyword>
<feature type="domain" description="C2H2-type" evidence="12">
    <location>
        <begin position="258"/>
        <end position="286"/>
    </location>
</feature>
<keyword evidence="8" id="KW-0238">DNA-binding</keyword>
<dbReference type="FunFam" id="3.30.160.60:FF:000072">
    <property type="entry name" value="zinc finger protein 143 isoform X1"/>
    <property type="match status" value="1"/>
</dbReference>
<feature type="domain" description="C2H2-type" evidence="12">
    <location>
        <begin position="118"/>
        <end position="145"/>
    </location>
</feature>
<evidence type="ECO:0000256" key="5">
    <source>
        <dbReference type="ARBA" id="ARBA00022771"/>
    </source>
</evidence>
<dbReference type="Proteomes" id="UP000515160">
    <property type="component" value="Chromosome 2L"/>
</dbReference>
<dbReference type="FunFam" id="3.30.160.60:FF:000100">
    <property type="entry name" value="Zinc finger 45-like"/>
    <property type="match status" value="1"/>
</dbReference>
<dbReference type="RefSeq" id="XP_034100716.1">
    <property type="nucleotide sequence ID" value="XM_034244825.2"/>
</dbReference>
<dbReference type="FunFam" id="3.30.160.60:FF:001049">
    <property type="entry name" value="zinc finger protein 319"/>
    <property type="match status" value="1"/>
</dbReference>
<evidence type="ECO:0000256" key="1">
    <source>
        <dbReference type="ARBA" id="ARBA00004123"/>
    </source>
</evidence>
<gene>
    <name evidence="14 15 16 17" type="primary">LOC117565618</name>
</gene>
<evidence type="ECO:0000313" key="14">
    <source>
        <dbReference type="RefSeq" id="XP_034100716.1"/>
    </source>
</evidence>
<reference evidence="14 15" key="1">
    <citation type="submission" date="2025-04" db="UniProtKB">
        <authorList>
            <consortium name="RefSeq"/>
        </authorList>
    </citation>
    <scope>IDENTIFICATION</scope>
    <source>
        <strain evidence="14 15">15112-1751.03</strain>
        <tissue evidence="14 15">Whole Adult</tissue>
    </source>
</reference>
<evidence type="ECO:0000256" key="3">
    <source>
        <dbReference type="ARBA" id="ARBA00022723"/>
    </source>
</evidence>
<dbReference type="GeneID" id="117565618"/>
<dbReference type="InterPro" id="IPR013087">
    <property type="entry name" value="Znf_C2H2_type"/>
</dbReference>
<evidence type="ECO:0000313" key="17">
    <source>
        <dbReference type="RefSeq" id="XP_051859230.1"/>
    </source>
</evidence>
<feature type="domain" description="C2H2-type" evidence="12">
    <location>
        <begin position="87"/>
        <end position="115"/>
    </location>
</feature>